<name>A0A518CMQ6_9PLAN</name>
<dbReference type="EMBL" id="CP036281">
    <property type="protein sequence ID" value="QDU80493.1"/>
    <property type="molecule type" value="Genomic_DNA"/>
</dbReference>
<evidence type="ECO:0000313" key="2">
    <source>
        <dbReference type="Proteomes" id="UP000317178"/>
    </source>
</evidence>
<evidence type="ECO:0000313" key="1">
    <source>
        <dbReference type="EMBL" id="QDU80493.1"/>
    </source>
</evidence>
<dbReference type="Proteomes" id="UP000317178">
    <property type="component" value="Chromosome"/>
</dbReference>
<gene>
    <name evidence="1" type="ORF">Pla110_22230</name>
</gene>
<organism evidence="1 2">
    <name type="scientific">Polystyrenella longa</name>
    <dbReference type="NCBI Taxonomy" id="2528007"/>
    <lineage>
        <taxon>Bacteria</taxon>
        <taxon>Pseudomonadati</taxon>
        <taxon>Planctomycetota</taxon>
        <taxon>Planctomycetia</taxon>
        <taxon>Planctomycetales</taxon>
        <taxon>Planctomycetaceae</taxon>
        <taxon>Polystyrenella</taxon>
    </lineage>
</organism>
<dbReference type="KEGG" id="plon:Pla110_22230"/>
<keyword evidence="2" id="KW-1185">Reference proteome</keyword>
<proteinExistence type="predicted"/>
<protein>
    <submittedName>
        <fullName evidence="1">Uncharacterized protein</fullName>
    </submittedName>
</protein>
<sequence length="241" mass="27872">MHDELPFVHSTLSSNMRSIAENDELTPQHCNVFDEPLLYFFYGRPSYRSRIGTMPNTTIPFCPVCFILKGNRLPAPPARIYPFDSGAAKSDRFDPPVNSSDVDNFELDLSFEAIRKFTNRFFETNGEYFFGNPRREVFIPPDAESARQYYELVTIEGETEHDDRRSAIEIQYRENIKLRDRLWAVVLPLSLMEDGELRHKIVTEWGAYPITYSTTKGMAPSSYSATIRVLYEKWLQIGGMI</sequence>
<reference evidence="1 2" key="1">
    <citation type="submission" date="2019-02" db="EMBL/GenBank/DDBJ databases">
        <title>Deep-cultivation of Planctomycetes and their phenomic and genomic characterization uncovers novel biology.</title>
        <authorList>
            <person name="Wiegand S."/>
            <person name="Jogler M."/>
            <person name="Boedeker C."/>
            <person name="Pinto D."/>
            <person name="Vollmers J."/>
            <person name="Rivas-Marin E."/>
            <person name="Kohn T."/>
            <person name="Peeters S.H."/>
            <person name="Heuer A."/>
            <person name="Rast P."/>
            <person name="Oberbeckmann S."/>
            <person name="Bunk B."/>
            <person name="Jeske O."/>
            <person name="Meyerdierks A."/>
            <person name="Storesund J.E."/>
            <person name="Kallscheuer N."/>
            <person name="Luecker S."/>
            <person name="Lage O.M."/>
            <person name="Pohl T."/>
            <person name="Merkel B.J."/>
            <person name="Hornburger P."/>
            <person name="Mueller R.-W."/>
            <person name="Bruemmer F."/>
            <person name="Labrenz M."/>
            <person name="Spormann A.M."/>
            <person name="Op den Camp H."/>
            <person name="Overmann J."/>
            <person name="Amann R."/>
            <person name="Jetten M.S.M."/>
            <person name="Mascher T."/>
            <person name="Medema M.H."/>
            <person name="Devos D.P."/>
            <person name="Kaster A.-K."/>
            <person name="Ovreas L."/>
            <person name="Rohde M."/>
            <person name="Galperin M.Y."/>
            <person name="Jogler C."/>
        </authorList>
    </citation>
    <scope>NUCLEOTIDE SEQUENCE [LARGE SCALE GENOMIC DNA]</scope>
    <source>
        <strain evidence="1 2">Pla110</strain>
    </source>
</reference>
<dbReference type="AlphaFoldDB" id="A0A518CMQ6"/>
<accession>A0A518CMQ6</accession>